<keyword evidence="4 11" id="KW-0808">Transferase</keyword>
<comment type="similarity">
    <text evidence="1 11 12">Belongs to the eukaryotic-type primase small subunit family.</text>
</comment>
<dbReference type="eggNOG" id="arCOG04110">
    <property type="taxonomic scope" value="Archaea"/>
</dbReference>
<dbReference type="GO" id="GO:0003899">
    <property type="term" value="F:DNA-directed RNA polymerase activity"/>
    <property type="evidence" value="ECO:0007669"/>
    <property type="project" value="UniProtKB-UniRule"/>
</dbReference>
<evidence type="ECO:0000256" key="5">
    <source>
        <dbReference type="ARBA" id="ARBA00022695"/>
    </source>
</evidence>
<organism evidence="14 15">
    <name type="scientific">Methanolacinia petrolearia (strain DSM 11571 / OCM 486 / SEBR 4847)</name>
    <name type="common">Methanoplanus petrolearius</name>
    <dbReference type="NCBI Taxonomy" id="679926"/>
    <lineage>
        <taxon>Archaea</taxon>
        <taxon>Methanobacteriati</taxon>
        <taxon>Methanobacteriota</taxon>
        <taxon>Stenosarchaea group</taxon>
        <taxon>Methanomicrobia</taxon>
        <taxon>Methanomicrobiales</taxon>
        <taxon>Methanomicrobiaceae</taxon>
        <taxon>Methanolacinia</taxon>
    </lineage>
</organism>
<gene>
    <name evidence="11" type="primary">priS</name>
    <name evidence="14" type="ordered locus">Mpet_1775</name>
</gene>
<evidence type="ECO:0000256" key="11">
    <source>
        <dbReference type="HAMAP-Rule" id="MF_00700"/>
    </source>
</evidence>
<comment type="cofactor">
    <cofactor evidence="11">
        <name>Mg(2+)</name>
        <dbReference type="ChEBI" id="CHEBI:18420"/>
    </cofactor>
    <cofactor evidence="11">
        <name>Mn(2+)</name>
        <dbReference type="ChEBI" id="CHEBI:29035"/>
    </cofactor>
</comment>
<dbReference type="Gene3D" id="3.90.920.10">
    <property type="entry name" value="DNA primase, PRIM domain"/>
    <property type="match status" value="1"/>
</dbReference>
<keyword evidence="5 11" id="KW-0548">Nucleotidyltransferase</keyword>
<keyword evidence="3 11" id="KW-0639">Primosome</keyword>
<keyword evidence="6 11" id="KW-0235">DNA replication</keyword>
<dbReference type="InterPro" id="IPR014052">
    <property type="entry name" value="DNA_primase_ssu_euk/arc"/>
</dbReference>
<dbReference type="STRING" id="679926.Mpet_1775"/>
<evidence type="ECO:0000256" key="10">
    <source>
        <dbReference type="ARBA" id="ARBA00023211"/>
    </source>
</evidence>
<keyword evidence="10 11" id="KW-0464">Manganese</keyword>
<dbReference type="RefSeq" id="WP_013329705.1">
    <property type="nucleotide sequence ID" value="NC_014507.1"/>
</dbReference>
<feature type="active site" evidence="11">
    <location>
        <position position="100"/>
    </location>
</feature>
<dbReference type="InterPro" id="IPR023639">
    <property type="entry name" value="DNA_primase_ssu_PriS"/>
</dbReference>
<evidence type="ECO:0000256" key="3">
    <source>
        <dbReference type="ARBA" id="ARBA00022515"/>
    </source>
</evidence>
<dbReference type="InterPro" id="IPR002755">
    <property type="entry name" value="DNA_primase_S"/>
</dbReference>
<proteinExistence type="inferred from homology"/>
<keyword evidence="15" id="KW-1185">Reference proteome</keyword>
<dbReference type="OrthoDB" id="31125at2157"/>
<evidence type="ECO:0000256" key="8">
    <source>
        <dbReference type="ARBA" id="ARBA00022842"/>
    </source>
</evidence>
<evidence type="ECO:0000313" key="15">
    <source>
        <dbReference type="Proteomes" id="UP000006565"/>
    </source>
</evidence>
<dbReference type="GO" id="GO:0000428">
    <property type="term" value="C:DNA-directed RNA polymerase complex"/>
    <property type="evidence" value="ECO:0007669"/>
    <property type="project" value="UniProtKB-KW"/>
</dbReference>
<dbReference type="NCBIfam" id="TIGR00335">
    <property type="entry name" value="primase_sml"/>
    <property type="match status" value="1"/>
</dbReference>
<protein>
    <recommendedName>
        <fullName evidence="11">DNA primase small subunit PriS</fullName>
        <ecNumber evidence="11">2.7.7.-</ecNumber>
    </recommendedName>
</protein>
<dbReference type="HAMAP" id="MF_00700">
    <property type="entry name" value="DNA_primase_sml_arc"/>
    <property type="match status" value="1"/>
</dbReference>
<keyword evidence="8 11" id="KW-0460">Magnesium</keyword>
<comment type="function">
    <text evidence="11">Catalytic subunit of DNA primase, an RNA polymerase that catalyzes the synthesis of short RNA molecules used as primers for DNA polymerase during DNA replication. The small subunit contains the primase catalytic core and has DNA synthesis activity on its own. Binding to the large subunit stabilizes and modulates the activity, increasing the rate of DNA synthesis while decreasing the length of the DNA fragments, and conferring RNA synthesis capability. The DNA polymerase activity may enable DNA primase to also catalyze primer extension after primer synthesis. May also play a role in DNA repair.</text>
</comment>
<feature type="active site" evidence="11">
    <location>
        <position position="279"/>
    </location>
</feature>
<evidence type="ECO:0000313" key="14">
    <source>
        <dbReference type="EMBL" id="ADN36528.1"/>
    </source>
</evidence>
<dbReference type="PANTHER" id="PTHR10536">
    <property type="entry name" value="DNA PRIMASE SMALL SUBUNIT"/>
    <property type="match status" value="1"/>
</dbReference>
<evidence type="ECO:0000256" key="7">
    <source>
        <dbReference type="ARBA" id="ARBA00022723"/>
    </source>
</evidence>
<dbReference type="CDD" id="cd04860">
    <property type="entry name" value="AE_Prim_S"/>
    <property type="match status" value="1"/>
</dbReference>
<dbReference type="AlphaFoldDB" id="E1RI63"/>
<sequence>MDAATFEYLKRRFEEYYKTATFMFPPATEQREWGFIFFEPDGEVRMRRHIGFGSKNEVEAYMRSMVPRHAYHSTAYYHLPSASTMQEKVWSGADLVFDLDADHIMRGAYDVMLDRVKEEVFKLLDMLTGELGFLNRDISIVFSGGRGYHIHIRNLETRQWGSAERRELVDYVCGIGIDPGFMLSGGRNTGWSARYRSAVLEYFDDLQNADRKDAVKTVGTIKGVGDPSAESFVDSLKDTSKRIRSGKKDVPVFGTLGKVLEQEEGPLVEKIRERAALTDEPVTTDIKRLIRMPGSLHGGSGFRVVPLTVKELEEFDPLVDAVVFGESPVKVDMGFSLAMPVLGNTYSLEKGINTVPEALAVFLCARGAGRYAGSGR</sequence>
<dbReference type="EMBL" id="CP002117">
    <property type="protein sequence ID" value="ADN36528.1"/>
    <property type="molecule type" value="Genomic_DNA"/>
</dbReference>
<evidence type="ECO:0000256" key="12">
    <source>
        <dbReference type="RuleBase" id="RU003514"/>
    </source>
</evidence>
<dbReference type="GO" id="GO:0046872">
    <property type="term" value="F:metal ion binding"/>
    <property type="evidence" value="ECO:0007669"/>
    <property type="project" value="UniProtKB-KW"/>
</dbReference>
<comment type="subunit">
    <text evidence="11">Heterodimer of a small subunit (PriS) and a large subunit (PriL).</text>
</comment>
<dbReference type="HOGENOM" id="CLU_056123_1_0_2"/>
<evidence type="ECO:0000256" key="13">
    <source>
        <dbReference type="RuleBase" id="RU004224"/>
    </source>
</evidence>
<accession>E1RI63</accession>
<dbReference type="SUPFAM" id="SSF56747">
    <property type="entry name" value="Prim-pol domain"/>
    <property type="match status" value="1"/>
</dbReference>
<comment type="function">
    <text evidence="13">RNA polymerase that catalyzes the synthesis of short RNA molecules used as primers for DNA polymerase during DNA replication.</text>
</comment>
<evidence type="ECO:0000256" key="1">
    <source>
        <dbReference type="ARBA" id="ARBA00009762"/>
    </source>
</evidence>
<dbReference type="Pfam" id="PF01896">
    <property type="entry name" value="DNA_primase_S"/>
    <property type="match status" value="1"/>
</dbReference>
<feature type="active site" evidence="11">
    <location>
        <position position="98"/>
    </location>
</feature>
<dbReference type="GO" id="GO:1990077">
    <property type="term" value="C:primosome complex"/>
    <property type="evidence" value="ECO:0007669"/>
    <property type="project" value="UniProtKB-KW"/>
</dbReference>
<evidence type="ECO:0000256" key="6">
    <source>
        <dbReference type="ARBA" id="ARBA00022705"/>
    </source>
</evidence>
<evidence type="ECO:0000256" key="4">
    <source>
        <dbReference type="ARBA" id="ARBA00022679"/>
    </source>
</evidence>
<evidence type="ECO:0000256" key="2">
    <source>
        <dbReference type="ARBA" id="ARBA00022478"/>
    </source>
</evidence>
<evidence type="ECO:0000256" key="9">
    <source>
        <dbReference type="ARBA" id="ARBA00023163"/>
    </source>
</evidence>
<dbReference type="GO" id="GO:0006269">
    <property type="term" value="P:DNA replication, synthesis of primer"/>
    <property type="evidence" value="ECO:0007669"/>
    <property type="project" value="UniProtKB-UniRule"/>
</dbReference>
<dbReference type="Proteomes" id="UP000006565">
    <property type="component" value="Chromosome"/>
</dbReference>
<keyword evidence="9 11" id="KW-0804">Transcription</keyword>
<name>E1RI63_METP4</name>
<reference evidence="14 15" key="1">
    <citation type="journal article" date="2010" name="Stand. Genomic Sci.">
        <title>Complete genome sequence of Methanoplanus petrolearius type strain (SEBR 4847).</title>
        <authorList>
            <person name="Brambilla E."/>
            <person name="Djao O.D."/>
            <person name="Daligault H."/>
            <person name="Lapidus A."/>
            <person name="Lucas S."/>
            <person name="Hammon N."/>
            <person name="Nolan M."/>
            <person name="Tice H."/>
            <person name="Cheng J.F."/>
            <person name="Han C."/>
            <person name="Tapia R."/>
            <person name="Goodwin L."/>
            <person name="Pitluck S."/>
            <person name="Liolios K."/>
            <person name="Ivanova N."/>
            <person name="Mavromatis K."/>
            <person name="Mikhailova N."/>
            <person name="Pati A."/>
            <person name="Chen A."/>
            <person name="Palaniappan K."/>
            <person name="Land M."/>
            <person name="Hauser L."/>
            <person name="Chang Y.J."/>
            <person name="Jeffries C.D."/>
            <person name="Rohde M."/>
            <person name="Spring S."/>
            <person name="Sikorski J."/>
            <person name="Goker M."/>
            <person name="Woyke T."/>
            <person name="Bristow J."/>
            <person name="Eisen J.A."/>
            <person name="Markowitz V."/>
            <person name="Hugenholtz P."/>
            <person name="Kyrpides N.C."/>
            <person name="Klenk H.P."/>
        </authorList>
    </citation>
    <scope>NUCLEOTIDE SEQUENCE [LARGE SCALE GENOMIC DNA]</scope>
    <source>
        <strain evidence="15">DSM 11571 / OCM 486 / SEBR 4847</strain>
    </source>
</reference>
<keyword evidence="7 11" id="KW-0479">Metal-binding</keyword>
<dbReference type="KEGG" id="mpi:Mpet_1775"/>
<keyword evidence="2 11" id="KW-0240">DNA-directed RNA polymerase</keyword>
<dbReference type="GeneID" id="9744250"/>
<dbReference type="EC" id="2.7.7.-" evidence="11"/>